<name>A0A1N7ITF8_9BACL</name>
<dbReference type="AlphaFoldDB" id="A0A1N7ITF8"/>
<reference evidence="4" key="1">
    <citation type="submission" date="2017-01" db="EMBL/GenBank/DDBJ databases">
        <authorList>
            <person name="Varghese N."/>
            <person name="Submissions S."/>
        </authorList>
    </citation>
    <scope>NUCLEOTIDE SEQUENCE [LARGE SCALE GENOMIC DNA]</scope>
    <source>
        <strain evidence="4">DSM 45196</strain>
    </source>
</reference>
<feature type="domain" description="TauD/TfdA-like" evidence="2">
    <location>
        <begin position="30"/>
        <end position="196"/>
    </location>
</feature>
<evidence type="ECO:0000259" key="2">
    <source>
        <dbReference type="Pfam" id="PF02668"/>
    </source>
</evidence>
<protein>
    <submittedName>
        <fullName evidence="3">L-asparagine oxygenase</fullName>
    </submittedName>
</protein>
<proteinExistence type="predicted"/>
<dbReference type="Proteomes" id="UP000186795">
    <property type="component" value="Unassembled WGS sequence"/>
</dbReference>
<gene>
    <name evidence="3" type="ORF">SAMN05421790_101337</name>
</gene>
<dbReference type="InterPro" id="IPR042098">
    <property type="entry name" value="TauD-like_sf"/>
</dbReference>
<dbReference type="Pfam" id="PF02668">
    <property type="entry name" value="TauD"/>
    <property type="match status" value="1"/>
</dbReference>
<dbReference type="GO" id="GO:0016491">
    <property type="term" value="F:oxidoreductase activity"/>
    <property type="evidence" value="ECO:0007669"/>
    <property type="project" value="UniProtKB-KW"/>
</dbReference>
<dbReference type="SUPFAM" id="SSF51197">
    <property type="entry name" value="Clavaminate synthase-like"/>
    <property type="match status" value="1"/>
</dbReference>
<evidence type="ECO:0000256" key="1">
    <source>
        <dbReference type="ARBA" id="ARBA00023002"/>
    </source>
</evidence>
<sequence>MMFLGEPIAYEDEKEGLLIQNICPVKGQEKKQENTGSNYLNFHTEDGFHPYPPDHLALLGLRSDHEKIAETITASVRNVVDTLPGTAVMLLRQPLYRLHPSSSFKLNQHEDYSVRLPVLTGNLSNPQMCIHYSSMVAENEEAEWALNKLRKALLKVSVAFKLLPGDLLIMDNRLVAHARTPFRPRYDGKDRWLQRMFTVVDFHRSGFSRGHGKHVCSPLNVEFTKDVHFSNGDFPRSSAGERSLVFFGNSAIRVKTINGWNCCGECSL</sequence>
<dbReference type="EMBL" id="FTOD01000001">
    <property type="protein sequence ID" value="SIS40251.1"/>
    <property type="molecule type" value="Genomic_DNA"/>
</dbReference>
<evidence type="ECO:0000313" key="3">
    <source>
        <dbReference type="EMBL" id="SIS40251.1"/>
    </source>
</evidence>
<evidence type="ECO:0000313" key="4">
    <source>
        <dbReference type="Proteomes" id="UP000186795"/>
    </source>
</evidence>
<accession>A0A1N7ITF8</accession>
<keyword evidence="4" id="KW-1185">Reference proteome</keyword>
<dbReference type="InterPro" id="IPR003819">
    <property type="entry name" value="TauD/TfdA-like"/>
</dbReference>
<keyword evidence="1" id="KW-0560">Oxidoreductase</keyword>
<dbReference type="Gene3D" id="3.60.130.10">
    <property type="entry name" value="Clavaminate synthase-like"/>
    <property type="match status" value="1"/>
</dbReference>
<organism evidence="3 4">
    <name type="scientific">Kroppenstedtia eburnea</name>
    <dbReference type="NCBI Taxonomy" id="714067"/>
    <lineage>
        <taxon>Bacteria</taxon>
        <taxon>Bacillati</taxon>
        <taxon>Bacillota</taxon>
        <taxon>Bacilli</taxon>
        <taxon>Bacillales</taxon>
        <taxon>Thermoactinomycetaceae</taxon>
        <taxon>Kroppenstedtia</taxon>
    </lineage>
</organism>